<evidence type="ECO:0000256" key="3">
    <source>
        <dbReference type="ARBA" id="ARBA00022729"/>
    </source>
</evidence>
<evidence type="ECO:0000256" key="8">
    <source>
        <dbReference type="SAM" id="Phobius"/>
    </source>
</evidence>
<evidence type="ECO:0000256" key="2">
    <source>
        <dbReference type="ARBA" id="ARBA00022475"/>
    </source>
</evidence>
<dbReference type="InterPro" id="IPR052051">
    <property type="entry name" value="TCR_complex_component"/>
</dbReference>
<dbReference type="Ensembl" id="ENSXETT00000055823">
    <property type="protein sequence ID" value="ENSXETP00000055823"/>
    <property type="gene ID" value="ENSXETG00000008022"/>
</dbReference>
<dbReference type="Xenbase" id="XB-GENE-488208">
    <property type="gene designation" value="trac"/>
</dbReference>
<feature type="domain" description="Ig-like" evidence="9">
    <location>
        <begin position="21"/>
        <end position="101"/>
    </location>
</feature>
<dbReference type="InterPro" id="IPR036179">
    <property type="entry name" value="Ig-like_dom_sf"/>
</dbReference>
<dbReference type="GO" id="GO:0005886">
    <property type="term" value="C:plasma membrane"/>
    <property type="evidence" value="ECO:0007669"/>
    <property type="project" value="UniProtKB-SubCell"/>
</dbReference>
<reference evidence="10" key="2">
    <citation type="submission" date="2020-05" db="UniProtKB">
        <authorList>
            <consortium name="Ensembl"/>
        </authorList>
    </citation>
    <scope>IDENTIFICATION</scope>
</reference>
<dbReference type="InterPro" id="IPR007110">
    <property type="entry name" value="Ig-like_dom"/>
</dbReference>
<dbReference type="Pfam" id="PF07686">
    <property type="entry name" value="V-set"/>
    <property type="match status" value="1"/>
</dbReference>
<dbReference type="Bgee" id="ENSXETG00000008022">
    <property type="expression patterns" value="Expressed in liver and 8 other cell types or tissues"/>
</dbReference>
<accession>A0A6I8PSM5</accession>
<dbReference type="SMART" id="SM00406">
    <property type="entry name" value="IGv"/>
    <property type="match status" value="1"/>
</dbReference>
<dbReference type="PROSITE" id="PS50835">
    <property type="entry name" value="IG_LIKE"/>
    <property type="match status" value="1"/>
</dbReference>
<evidence type="ECO:0000256" key="1">
    <source>
        <dbReference type="ARBA" id="ARBA00004236"/>
    </source>
</evidence>
<keyword evidence="3" id="KW-0732">Signal</keyword>
<feature type="transmembrane region" description="Helical" evidence="8">
    <location>
        <begin position="234"/>
        <end position="255"/>
    </location>
</feature>
<dbReference type="Gene3D" id="2.60.40.10">
    <property type="entry name" value="Immunoglobulins"/>
    <property type="match status" value="2"/>
</dbReference>
<keyword evidence="6" id="KW-1015">Disulfide bond</keyword>
<evidence type="ECO:0000256" key="7">
    <source>
        <dbReference type="ARBA" id="ARBA00023180"/>
    </source>
</evidence>
<sequence length="257" mass="29470">MLGLSKADKVLQNPFLSVQYGEKVTLNCTYETIDSNPYLHWYIQRPEERPHFILHRHQFIKVEDEPGGKYSAKLNKESKSTELRISGVSESDSGLYYCALSPGMMMFGLGTTLNVMPNIKDTEPSVYRLKADKNVEGVPKSVCLATDFPVLKNETELKLNTEKVNKDERLWLDKTEDNTWRYSTVILNSDCRVEYDDKTILEKPSAGKIECSSPKIDETFKTDERLNTLSLRMLGLRFLTIKAIVFNIIITLRLWSS</sequence>
<reference evidence="10" key="1">
    <citation type="journal article" date="2010" name="Science">
        <title>The genome of the Western clawed frog Xenopus tropicalis.</title>
        <authorList>
            <person name="Hellsten U."/>
            <person name="Harland R.M."/>
            <person name="Gilchrist M.J."/>
            <person name="Hendrix D."/>
            <person name="Jurka J."/>
            <person name="Kapitonov V."/>
            <person name="Ovcharenko I."/>
            <person name="Putnam N.H."/>
            <person name="Shu S."/>
            <person name="Taher L."/>
            <person name="Blitz I.L."/>
            <person name="Blumberg B."/>
            <person name="Dichmann D.S."/>
            <person name="Dubchak I."/>
            <person name="Amaya E."/>
            <person name="Detter J.C."/>
            <person name="Fletcher R."/>
            <person name="Gerhard D.S."/>
            <person name="Goodstein D."/>
            <person name="Graves T."/>
            <person name="Grigoriev I.V."/>
            <person name="Grimwood J."/>
            <person name="Kawashima T."/>
            <person name="Lindquist E."/>
            <person name="Lucas S.M."/>
            <person name="Mead P.E."/>
            <person name="Mitros T."/>
            <person name="Ogino H."/>
            <person name="Ohta Y."/>
            <person name="Poliakov A.V."/>
            <person name="Pollet N."/>
            <person name="Robert J."/>
            <person name="Salamov A."/>
            <person name="Sater A.K."/>
            <person name="Schmutz J."/>
            <person name="Terry A."/>
            <person name="Vize P.D."/>
            <person name="Warren W.C."/>
            <person name="Wells D."/>
            <person name="Wills A."/>
            <person name="Wilson R.K."/>
            <person name="Zimmerman L.B."/>
            <person name="Zorn A.M."/>
            <person name="Grainger R."/>
            <person name="Grammer T."/>
            <person name="Khokha M.K."/>
            <person name="Richardson P.M."/>
            <person name="Rokhsar D.S."/>
        </authorList>
    </citation>
    <scope>NUCLEOTIDE SEQUENCE [LARGE SCALE GENOMIC DNA]</scope>
    <source>
        <strain evidence="10">Nigerian</strain>
    </source>
</reference>
<dbReference type="GO" id="GO:0002376">
    <property type="term" value="P:immune system process"/>
    <property type="evidence" value="ECO:0007669"/>
    <property type="project" value="UniProtKB-KW"/>
</dbReference>
<keyword evidence="5 8" id="KW-0472">Membrane</keyword>
<dbReference type="InterPro" id="IPR003599">
    <property type="entry name" value="Ig_sub"/>
</dbReference>
<comment type="subcellular location">
    <subcellularLocation>
        <location evidence="1">Cell membrane</location>
    </subcellularLocation>
</comment>
<protein>
    <submittedName>
        <fullName evidence="10">T cell receptor alpha constant</fullName>
    </submittedName>
</protein>
<dbReference type="InterPro" id="IPR013783">
    <property type="entry name" value="Ig-like_fold"/>
</dbReference>
<evidence type="ECO:0000256" key="4">
    <source>
        <dbReference type="ARBA" id="ARBA00022859"/>
    </source>
</evidence>
<name>A0A6I8PSM5_XENTR</name>
<dbReference type="PANTHER" id="PTHR19433">
    <property type="entry name" value="T-CELL RECEPTOR ALPHA CHAIN V REGION-RELATED"/>
    <property type="match status" value="1"/>
</dbReference>
<evidence type="ECO:0000259" key="9">
    <source>
        <dbReference type="PROSITE" id="PS50835"/>
    </source>
</evidence>
<organism evidence="10">
    <name type="scientific">Xenopus tropicalis</name>
    <name type="common">Western clawed frog</name>
    <name type="synonym">Silurana tropicalis</name>
    <dbReference type="NCBI Taxonomy" id="8364"/>
    <lineage>
        <taxon>Eukaryota</taxon>
        <taxon>Metazoa</taxon>
        <taxon>Chordata</taxon>
        <taxon>Craniata</taxon>
        <taxon>Vertebrata</taxon>
        <taxon>Euteleostomi</taxon>
        <taxon>Amphibia</taxon>
        <taxon>Batrachia</taxon>
        <taxon>Anura</taxon>
        <taxon>Pipoidea</taxon>
        <taxon>Pipidae</taxon>
        <taxon>Xenopodinae</taxon>
        <taxon>Xenopus</taxon>
        <taxon>Silurana</taxon>
    </lineage>
</organism>
<dbReference type="PANTHER" id="PTHR19433:SF111">
    <property type="entry name" value="T CELL RECEPTOR ALPHA VARIABLE 4"/>
    <property type="match status" value="1"/>
</dbReference>
<evidence type="ECO:0000313" key="10">
    <source>
        <dbReference type="Ensembl" id="ENSXETP00000055823"/>
    </source>
</evidence>
<keyword evidence="2" id="KW-1003">Cell membrane</keyword>
<dbReference type="FunCoup" id="A0A6I8PSM5">
    <property type="interactions" value="181"/>
</dbReference>
<dbReference type="AlphaFoldDB" id="A0A6I8PSM5"/>
<keyword evidence="8" id="KW-0812">Transmembrane</keyword>
<proteinExistence type="predicted"/>
<keyword evidence="4" id="KW-0391">Immunity</keyword>
<keyword evidence="7" id="KW-0325">Glycoprotein</keyword>
<evidence type="ECO:0000256" key="6">
    <source>
        <dbReference type="ARBA" id="ARBA00023157"/>
    </source>
</evidence>
<dbReference type="GeneTree" id="ENSGT00940000160147"/>
<dbReference type="InterPro" id="IPR013106">
    <property type="entry name" value="Ig_V-set"/>
</dbReference>
<dbReference type="SUPFAM" id="SSF48726">
    <property type="entry name" value="Immunoglobulin"/>
    <property type="match status" value="1"/>
</dbReference>
<keyword evidence="8" id="KW-1133">Transmembrane helix</keyword>
<gene>
    <name evidence="10" type="primary">trac</name>
</gene>
<evidence type="ECO:0000256" key="5">
    <source>
        <dbReference type="ARBA" id="ARBA00023136"/>
    </source>
</evidence>
<dbReference type="InParanoid" id="A0A6I8PSM5"/>
<dbReference type="SMART" id="SM00409">
    <property type="entry name" value="IG"/>
    <property type="match status" value="1"/>
</dbReference>